<accession>A0ABV0XGX4</accession>
<gene>
    <name evidence="2" type="ORF">AMECASPLE_022767</name>
</gene>
<proteinExistence type="predicted"/>
<name>A0ABV0XGX4_9TELE</name>
<evidence type="ECO:0000313" key="2">
    <source>
        <dbReference type="EMBL" id="MEQ2280716.1"/>
    </source>
</evidence>
<feature type="region of interest" description="Disordered" evidence="1">
    <location>
        <begin position="81"/>
        <end position="127"/>
    </location>
</feature>
<comment type="caution">
    <text evidence="2">The sequence shown here is derived from an EMBL/GenBank/DDBJ whole genome shotgun (WGS) entry which is preliminary data.</text>
</comment>
<reference evidence="2 3" key="1">
    <citation type="submission" date="2021-06" db="EMBL/GenBank/DDBJ databases">
        <authorList>
            <person name="Palmer J.M."/>
        </authorList>
    </citation>
    <scope>NUCLEOTIDE SEQUENCE [LARGE SCALE GENOMIC DNA]</scope>
    <source>
        <strain evidence="2 3">AS_MEX2019</strain>
        <tissue evidence="2">Muscle</tissue>
    </source>
</reference>
<sequence length="127" mass="13867">MESRTTLPASTSLGSPESQEYHHLFQELRLDDSCQWYFLVHPGPNLRTCCPALEDESASGTPTTGIVSSLQNTCPFVFEQIQNPDPEAHHPPSRGPTQPGGPGPGKHPLGLSRHTPKHPALDTEDHQ</sequence>
<keyword evidence="3" id="KW-1185">Reference proteome</keyword>
<organism evidence="2 3">
    <name type="scientific">Ameca splendens</name>
    <dbReference type="NCBI Taxonomy" id="208324"/>
    <lineage>
        <taxon>Eukaryota</taxon>
        <taxon>Metazoa</taxon>
        <taxon>Chordata</taxon>
        <taxon>Craniata</taxon>
        <taxon>Vertebrata</taxon>
        <taxon>Euteleostomi</taxon>
        <taxon>Actinopterygii</taxon>
        <taxon>Neopterygii</taxon>
        <taxon>Teleostei</taxon>
        <taxon>Neoteleostei</taxon>
        <taxon>Acanthomorphata</taxon>
        <taxon>Ovalentaria</taxon>
        <taxon>Atherinomorphae</taxon>
        <taxon>Cyprinodontiformes</taxon>
        <taxon>Goodeidae</taxon>
        <taxon>Ameca</taxon>
    </lineage>
</organism>
<protein>
    <submittedName>
        <fullName evidence="2">Uncharacterized protein</fullName>
    </submittedName>
</protein>
<evidence type="ECO:0000313" key="3">
    <source>
        <dbReference type="Proteomes" id="UP001469553"/>
    </source>
</evidence>
<dbReference type="Proteomes" id="UP001469553">
    <property type="component" value="Unassembled WGS sequence"/>
</dbReference>
<dbReference type="EMBL" id="JAHRIP010002051">
    <property type="protein sequence ID" value="MEQ2280716.1"/>
    <property type="molecule type" value="Genomic_DNA"/>
</dbReference>
<evidence type="ECO:0000256" key="1">
    <source>
        <dbReference type="SAM" id="MobiDB-lite"/>
    </source>
</evidence>